<keyword evidence="18" id="KW-1185">Reference proteome</keyword>
<gene>
    <name evidence="17" type="ORF">CHLNCDRAFT_139223</name>
</gene>
<evidence type="ECO:0000256" key="4">
    <source>
        <dbReference type="ARBA" id="ARBA00022553"/>
    </source>
</evidence>
<evidence type="ECO:0000256" key="1">
    <source>
        <dbReference type="ARBA" id="ARBA00001913"/>
    </source>
</evidence>
<accession>E1ZPT3</accession>
<keyword evidence="8" id="KW-0106">Calcium</keyword>
<proteinExistence type="predicted"/>
<feature type="region of interest" description="Disordered" evidence="15">
    <location>
        <begin position="104"/>
        <end position="127"/>
    </location>
</feature>
<keyword evidence="10" id="KW-1133">Transmembrane helix</keyword>
<keyword evidence="11" id="KW-0443">Lipid metabolism</keyword>
<evidence type="ECO:0000313" key="18">
    <source>
        <dbReference type="Proteomes" id="UP000008141"/>
    </source>
</evidence>
<dbReference type="Pfam" id="PF01764">
    <property type="entry name" value="Lipase_3"/>
    <property type="match status" value="1"/>
</dbReference>
<evidence type="ECO:0000256" key="6">
    <source>
        <dbReference type="ARBA" id="ARBA00022723"/>
    </source>
</evidence>
<comment type="catalytic activity">
    <reaction evidence="13">
        <text>a 1,2-diacyl-sn-glycerol + H2O = a 2-acylglycerol + a fatty acid + H(+)</text>
        <dbReference type="Rhea" id="RHEA:33275"/>
        <dbReference type="ChEBI" id="CHEBI:15377"/>
        <dbReference type="ChEBI" id="CHEBI:15378"/>
        <dbReference type="ChEBI" id="CHEBI:17389"/>
        <dbReference type="ChEBI" id="CHEBI:17815"/>
        <dbReference type="ChEBI" id="CHEBI:28868"/>
        <dbReference type="EC" id="3.1.1.116"/>
    </reaction>
    <physiologicalReaction direction="left-to-right" evidence="13">
        <dbReference type="Rhea" id="RHEA:33276"/>
    </physiologicalReaction>
</comment>
<evidence type="ECO:0000256" key="3">
    <source>
        <dbReference type="ARBA" id="ARBA00022475"/>
    </source>
</evidence>
<dbReference type="InterPro" id="IPR052214">
    <property type="entry name" value="DAG_Lipase-Related"/>
</dbReference>
<dbReference type="PANTHER" id="PTHR45792:SF8">
    <property type="entry name" value="DIACYLGLYCEROL LIPASE-ALPHA"/>
    <property type="match status" value="1"/>
</dbReference>
<keyword evidence="6" id="KW-0479">Metal-binding</keyword>
<dbReference type="EMBL" id="GL433858">
    <property type="protein sequence ID" value="EFN52035.1"/>
    <property type="molecule type" value="Genomic_DNA"/>
</dbReference>
<dbReference type="InterPro" id="IPR029058">
    <property type="entry name" value="AB_hydrolase_fold"/>
</dbReference>
<evidence type="ECO:0000256" key="11">
    <source>
        <dbReference type="ARBA" id="ARBA00023098"/>
    </source>
</evidence>
<organism evidence="18">
    <name type="scientific">Chlorella variabilis</name>
    <name type="common">Green alga</name>
    <dbReference type="NCBI Taxonomy" id="554065"/>
    <lineage>
        <taxon>Eukaryota</taxon>
        <taxon>Viridiplantae</taxon>
        <taxon>Chlorophyta</taxon>
        <taxon>core chlorophytes</taxon>
        <taxon>Trebouxiophyceae</taxon>
        <taxon>Chlorellales</taxon>
        <taxon>Chlorellaceae</taxon>
        <taxon>Chlorella clade</taxon>
        <taxon>Chlorella</taxon>
    </lineage>
</organism>
<comment type="subcellular location">
    <subcellularLocation>
        <location evidence="2">Cell membrane</location>
        <topology evidence="2">Multi-pass membrane protein</topology>
    </subcellularLocation>
</comment>
<dbReference type="GO" id="GO:0005886">
    <property type="term" value="C:plasma membrane"/>
    <property type="evidence" value="ECO:0007669"/>
    <property type="project" value="UniProtKB-SubCell"/>
</dbReference>
<sequence>MAALAAWTAGGVAAVSARLTYAYVEGIAFVFSKPAAALVAAAELTAFAWTAGIRLPFRVATGTLVAAGTLRGFQRLLLSMSHAGVPAGHDQALDSIWDWEPPASADGGSQFPAPGTSCASWPSPPTGVVKQDNPAIQQLLSQPALAPSELAMRLYYFYLSSDDRPMLDDAQAAAAAGTPADGADDAAAAAAEGVAPVPRGLLEQVARYRGVACLPYDYDTDEGLANQLSSQGFTLLCASHTADISSGCPAFFLEGEQEVMLVIRGTFSPEDAFLDLLATGEAFDQALEGDCHEQVLIASDEAEQAQARQRRRLSGHCHSGMGRAALFLGAKFGPLLRPLYAQGLRVTLVGHSLGAGVASLLAVYLRNRGLGADRLRCWAYETPACMDLELAQGCSDVVTSLVHADDLVPRLCIRSFAGLLEELAAFDWRSAAEQTTADAGSSKLGLSVAQHLVPLLGLGSGGEAGGGLQQAKDEAGEVEEAGDGDGALVSLGSAGFERPYNAHVPGQVVLLFRKSGGDGREGGEGGEGLPSSCAEGQCDGLALVSCTHPAVRRMRLSSRMITDHFVDSPEVVGALGA</sequence>
<evidence type="ECO:0000259" key="16">
    <source>
        <dbReference type="Pfam" id="PF01764"/>
    </source>
</evidence>
<dbReference type="GO" id="GO:0046872">
    <property type="term" value="F:metal ion binding"/>
    <property type="evidence" value="ECO:0007669"/>
    <property type="project" value="UniProtKB-KW"/>
</dbReference>
<evidence type="ECO:0000256" key="15">
    <source>
        <dbReference type="SAM" id="MobiDB-lite"/>
    </source>
</evidence>
<dbReference type="GO" id="GO:0016298">
    <property type="term" value="F:lipase activity"/>
    <property type="evidence" value="ECO:0007669"/>
    <property type="project" value="TreeGrafter"/>
</dbReference>
<reference evidence="17 18" key="1">
    <citation type="journal article" date="2010" name="Plant Cell">
        <title>The Chlorella variabilis NC64A genome reveals adaptation to photosymbiosis, coevolution with viruses, and cryptic sex.</title>
        <authorList>
            <person name="Blanc G."/>
            <person name="Duncan G."/>
            <person name="Agarkova I."/>
            <person name="Borodovsky M."/>
            <person name="Gurnon J."/>
            <person name="Kuo A."/>
            <person name="Lindquist E."/>
            <person name="Lucas S."/>
            <person name="Pangilinan J."/>
            <person name="Polle J."/>
            <person name="Salamov A."/>
            <person name="Terry A."/>
            <person name="Yamada T."/>
            <person name="Dunigan D.D."/>
            <person name="Grigoriev I.V."/>
            <person name="Claverie J.M."/>
            <person name="Van Etten J.L."/>
        </authorList>
    </citation>
    <scope>NUCLEOTIDE SEQUENCE [LARGE SCALE GENOMIC DNA]</scope>
    <source>
        <strain evidence="17 18">NC64A</strain>
    </source>
</reference>
<feature type="domain" description="Fungal lipase-type" evidence="16">
    <location>
        <begin position="261"/>
        <end position="412"/>
    </location>
</feature>
<keyword evidence="5" id="KW-0812">Transmembrane</keyword>
<keyword evidence="4" id="KW-0597">Phosphoprotein</keyword>
<dbReference type="KEGG" id="cvr:CHLNCDRAFT_139223"/>
<evidence type="ECO:0000256" key="7">
    <source>
        <dbReference type="ARBA" id="ARBA00022801"/>
    </source>
</evidence>
<dbReference type="InterPro" id="IPR002921">
    <property type="entry name" value="Fungal_lipase-type"/>
</dbReference>
<dbReference type="GO" id="GO:0016042">
    <property type="term" value="P:lipid catabolic process"/>
    <property type="evidence" value="ECO:0007669"/>
    <property type="project" value="UniProtKB-KW"/>
</dbReference>
<evidence type="ECO:0000313" key="17">
    <source>
        <dbReference type="EMBL" id="EFN52035.1"/>
    </source>
</evidence>
<keyword evidence="3" id="KW-1003">Cell membrane</keyword>
<dbReference type="AlphaFoldDB" id="E1ZPT3"/>
<dbReference type="InParanoid" id="E1ZPT3"/>
<keyword evidence="7" id="KW-0378">Hydrolase</keyword>
<evidence type="ECO:0000256" key="8">
    <source>
        <dbReference type="ARBA" id="ARBA00022837"/>
    </source>
</evidence>
<comment type="cofactor">
    <cofactor evidence="1">
        <name>Ca(2+)</name>
        <dbReference type="ChEBI" id="CHEBI:29108"/>
    </cofactor>
</comment>
<dbReference type="PANTHER" id="PTHR45792">
    <property type="entry name" value="DIACYLGLYCEROL LIPASE HOMOLOG-RELATED"/>
    <property type="match status" value="1"/>
</dbReference>
<evidence type="ECO:0000256" key="5">
    <source>
        <dbReference type="ARBA" id="ARBA00022692"/>
    </source>
</evidence>
<dbReference type="OrthoDB" id="438440at2759"/>
<dbReference type="SMR" id="E1ZPT3"/>
<evidence type="ECO:0000256" key="12">
    <source>
        <dbReference type="ARBA" id="ARBA00023136"/>
    </source>
</evidence>
<evidence type="ECO:0000256" key="10">
    <source>
        <dbReference type="ARBA" id="ARBA00022989"/>
    </source>
</evidence>
<evidence type="ECO:0000256" key="14">
    <source>
        <dbReference type="ARBA" id="ARBA00026104"/>
    </source>
</evidence>
<dbReference type="RefSeq" id="XP_005844137.1">
    <property type="nucleotide sequence ID" value="XM_005844075.1"/>
</dbReference>
<dbReference type="Gene3D" id="3.40.50.1820">
    <property type="entry name" value="alpha/beta hydrolase"/>
    <property type="match status" value="1"/>
</dbReference>
<evidence type="ECO:0000256" key="2">
    <source>
        <dbReference type="ARBA" id="ARBA00004651"/>
    </source>
</evidence>
<keyword evidence="9" id="KW-0442">Lipid degradation</keyword>
<name>E1ZPT3_CHLVA</name>
<evidence type="ECO:0000256" key="9">
    <source>
        <dbReference type="ARBA" id="ARBA00022963"/>
    </source>
</evidence>
<dbReference type="EC" id="3.1.1.116" evidence="14"/>
<keyword evidence="12" id="KW-0472">Membrane</keyword>
<protein>
    <recommendedName>
        <fullName evidence="14">sn-1-specific diacylglycerol lipase</fullName>
        <ecNumber evidence="14">3.1.1.116</ecNumber>
    </recommendedName>
</protein>
<evidence type="ECO:0000256" key="13">
    <source>
        <dbReference type="ARBA" id="ARBA00024531"/>
    </source>
</evidence>
<dbReference type="GeneID" id="17351528"/>
<dbReference type="Proteomes" id="UP000008141">
    <property type="component" value="Unassembled WGS sequence"/>
</dbReference>
<dbReference type="eggNOG" id="KOG2088">
    <property type="taxonomic scope" value="Eukaryota"/>
</dbReference>
<dbReference type="CDD" id="cd00519">
    <property type="entry name" value="Lipase_3"/>
    <property type="match status" value="1"/>
</dbReference>
<dbReference type="SUPFAM" id="SSF53474">
    <property type="entry name" value="alpha/beta-Hydrolases"/>
    <property type="match status" value="1"/>
</dbReference>